<keyword evidence="2" id="KW-1185">Reference proteome</keyword>
<gene>
    <name evidence="1" type="ORF">DICPUDRAFT_149927</name>
</gene>
<dbReference type="GeneID" id="10499797"/>
<dbReference type="FunCoup" id="F0ZF08">
    <property type="interactions" value="937"/>
</dbReference>
<dbReference type="KEGG" id="dpp:DICPUDRAFT_149927"/>
<sequence>MLFKSIQSINNIKSSTNNKVATDMINQGQSSNNVAVLGLVIDLNPLLNLKVSL</sequence>
<dbReference type="RefSeq" id="XP_003286001.1">
    <property type="nucleotide sequence ID" value="XM_003285953.1"/>
</dbReference>
<evidence type="ECO:0000313" key="2">
    <source>
        <dbReference type="Proteomes" id="UP000001064"/>
    </source>
</evidence>
<name>F0ZF08_DICPU</name>
<protein>
    <submittedName>
        <fullName evidence="1">Uncharacterized protein</fullName>
    </submittedName>
</protein>
<evidence type="ECO:0000313" key="1">
    <source>
        <dbReference type="EMBL" id="EGC37437.1"/>
    </source>
</evidence>
<reference evidence="2" key="1">
    <citation type="journal article" date="2011" name="Genome Biol.">
        <title>Comparative genomics of the social amoebae Dictyostelium discoideum and Dictyostelium purpureum.</title>
        <authorList>
            <consortium name="US DOE Joint Genome Institute (JGI-PGF)"/>
            <person name="Sucgang R."/>
            <person name="Kuo A."/>
            <person name="Tian X."/>
            <person name="Salerno W."/>
            <person name="Parikh A."/>
            <person name="Feasley C.L."/>
            <person name="Dalin E."/>
            <person name="Tu H."/>
            <person name="Huang E."/>
            <person name="Barry K."/>
            <person name="Lindquist E."/>
            <person name="Shapiro H."/>
            <person name="Bruce D."/>
            <person name="Schmutz J."/>
            <person name="Salamov A."/>
            <person name="Fey P."/>
            <person name="Gaudet P."/>
            <person name="Anjard C."/>
            <person name="Babu M.M."/>
            <person name="Basu S."/>
            <person name="Bushmanova Y."/>
            <person name="van der Wel H."/>
            <person name="Katoh-Kurasawa M."/>
            <person name="Dinh C."/>
            <person name="Coutinho P.M."/>
            <person name="Saito T."/>
            <person name="Elias M."/>
            <person name="Schaap P."/>
            <person name="Kay R.R."/>
            <person name="Henrissat B."/>
            <person name="Eichinger L."/>
            <person name="Rivero F."/>
            <person name="Putnam N.H."/>
            <person name="West C.M."/>
            <person name="Loomis W.F."/>
            <person name="Chisholm R.L."/>
            <person name="Shaulsky G."/>
            <person name="Strassmann J.E."/>
            <person name="Queller D.C."/>
            <person name="Kuspa A."/>
            <person name="Grigoriev I.V."/>
        </authorList>
    </citation>
    <scope>NUCLEOTIDE SEQUENCE [LARGE SCALE GENOMIC DNA]</scope>
    <source>
        <strain evidence="2">QSDP1</strain>
    </source>
</reference>
<dbReference type="InParanoid" id="F0ZF08"/>
<accession>F0ZF08</accession>
<dbReference type="AlphaFoldDB" id="F0ZF08"/>
<dbReference type="VEuPathDB" id="AmoebaDB:DICPUDRAFT_149927"/>
<proteinExistence type="predicted"/>
<dbReference type="Proteomes" id="UP000001064">
    <property type="component" value="Unassembled WGS sequence"/>
</dbReference>
<organism evidence="1 2">
    <name type="scientific">Dictyostelium purpureum</name>
    <name type="common">Slime mold</name>
    <dbReference type="NCBI Taxonomy" id="5786"/>
    <lineage>
        <taxon>Eukaryota</taxon>
        <taxon>Amoebozoa</taxon>
        <taxon>Evosea</taxon>
        <taxon>Eumycetozoa</taxon>
        <taxon>Dictyostelia</taxon>
        <taxon>Dictyosteliales</taxon>
        <taxon>Dictyosteliaceae</taxon>
        <taxon>Dictyostelium</taxon>
    </lineage>
</organism>
<dbReference type="EMBL" id="GL870999">
    <property type="protein sequence ID" value="EGC37437.1"/>
    <property type="molecule type" value="Genomic_DNA"/>
</dbReference>